<organism evidence="1">
    <name type="scientific">uncultured Thermomicrobiales bacterium</name>
    <dbReference type="NCBI Taxonomy" id="1645740"/>
    <lineage>
        <taxon>Bacteria</taxon>
        <taxon>Pseudomonadati</taxon>
        <taxon>Thermomicrobiota</taxon>
        <taxon>Thermomicrobia</taxon>
        <taxon>Thermomicrobiales</taxon>
        <taxon>environmental samples</taxon>
    </lineage>
</organism>
<accession>A0A6J4VR17</accession>
<dbReference type="AlphaFoldDB" id="A0A6J4VR17"/>
<protein>
    <submittedName>
        <fullName evidence="1">Uncharacterized protein</fullName>
    </submittedName>
</protein>
<reference evidence="1" key="1">
    <citation type="submission" date="2020-02" db="EMBL/GenBank/DDBJ databases">
        <authorList>
            <person name="Meier V. D."/>
        </authorList>
    </citation>
    <scope>NUCLEOTIDE SEQUENCE</scope>
    <source>
        <strain evidence="1">AVDCRST_MAG59</strain>
    </source>
</reference>
<gene>
    <name evidence="1" type="ORF">AVDCRST_MAG59-5286</name>
</gene>
<dbReference type="EMBL" id="CADCWF010000370">
    <property type="protein sequence ID" value="CAA9584524.1"/>
    <property type="molecule type" value="Genomic_DNA"/>
</dbReference>
<proteinExistence type="predicted"/>
<evidence type="ECO:0000313" key="1">
    <source>
        <dbReference type="EMBL" id="CAA9584524.1"/>
    </source>
</evidence>
<sequence>MDKLNEELARTAYQKKAVSKLAPAAVLELAVAFFGERGYKAGRTGRPNQVFIMGKAEGGLPRVTGEVAARADVGKPGTTLVTMDAAGEKLGPAMAEFHKELRARGRKPAAGG</sequence>
<name>A0A6J4VR17_9BACT</name>